<evidence type="ECO:0000313" key="2">
    <source>
        <dbReference type="Proteomes" id="UP000664658"/>
    </source>
</evidence>
<organism evidence="1 2">
    <name type="scientific">Plesiomonas shigelloides</name>
    <name type="common">Aeromonas shigelloides</name>
    <dbReference type="NCBI Taxonomy" id="703"/>
    <lineage>
        <taxon>Bacteria</taxon>
        <taxon>Pseudomonadati</taxon>
        <taxon>Pseudomonadota</taxon>
        <taxon>Gammaproteobacteria</taxon>
        <taxon>Enterobacterales</taxon>
        <taxon>Enterobacteriaceae</taxon>
        <taxon>Plesiomonas</taxon>
    </lineage>
</organism>
<comment type="caution">
    <text evidence="1">The sequence shown here is derived from an EMBL/GenBank/DDBJ whole genome shotgun (WGS) entry which is preliminary data.</text>
</comment>
<gene>
    <name evidence="1" type="ORF">J2R62_15360</name>
</gene>
<dbReference type="AlphaFoldDB" id="A0A2P1VM59"/>
<accession>A0A2P1VM59</accession>
<dbReference type="SUPFAM" id="SSF53955">
    <property type="entry name" value="Lysozyme-like"/>
    <property type="match status" value="1"/>
</dbReference>
<dbReference type="EMBL" id="JAFNAA010000021">
    <property type="protein sequence ID" value="MBO1109563.1"/>
    <property type="molecule type" value="Genomic_DNA"/>
</dbReference>
<dbReference type="Proteomes" id="UP000664658">
    <property type="component" value="Unassembled WGS sequence"/>
</dbReference>
<dbReference type="CDD" id="cd00736">
    <property type="entry name" value="lambda_lys-like"/>
    <property type="match status" value="1"/>
</dbReference>
<reference evidence="1" key="1">
    <citation type="submission" date="2021-03" db="EMBL/GenBank/DDBJ databases">
        <title>Plesiomonas shigelloides zfcc0051, isolated from zebrafish feces.</title>
        <authorList>
            <person name="Vanderhoek Z."/>
            <person name="Gaulke C."/>
        </authorList>
    </citation>
    <scope>NUCLEOTIDE SEQUENCE</scope>
    <source>
        <strain evidence="1">Zfcc0051</strain>
    </source>
</reference>
<protein>
    <submittedName>
        <fullName evidence="1">Glycoside hydrolase family 104 protein</fullName>
    </submittedName>
</protein>
<dbReference type="InterPro" id="IPR023346">
    <property type="entry name" value="Lysozyme-like_dom_sf"/>
</dbReference>
<dbReference type="GO" id="GO:0016787">
    <property type="term" value="F:hydrolase activity"/>
    <property type="evidence" value="ECO:0007669"/>
    <property type="project" value="UniProtKB-KW"/>
</dbReference>
<dbReference type="RefSeq" id="WP_106910686.1">
    <property type="nucleotide sequence ID" value="NZ_CP027852.1"/>
</dbReference>
<sequence>MARINEHPNILAFLDMLAWAEGTSTHPHTKDDGYDVIVNGDDGDPRPNIMTSYARHPNVLVKVNANLKSTAAGRYQLLNRYYGPYARLLRLPDFSPISQDRIAVRQIMEQRAYNDICEGRISLAIRKCSNIWASLPHNDYGQKKHSTEALLAKFHEFGGTGQ</sequence>
<evidence type="ECO:0000313" key="1">
    <source>
        <dbReference type="EMBL" id="MBO1109563.1"/>
    </source>
</evidence>
<proteinExistence type="predicted"/>
<keyword evidence="1" id="KW-0378">Hydrolase</keyword>
<name>A0A2P1VM59_PLESH</name>
<dbReference type="Gene3D" id="1.10.530.10">
    <property type="match status" value="1"/>
</dbReference>